<evidence type="ECO:0000256" key="1">
    <source>
        <dbReference type="SAM" id="MobiDB-lite"/>
    </source>
</evidence>
<sequence>MGKLGKKAGKFAGKNLQSVLKRKMKVKSFFKKKTAKIFGEDDSDMDQDDSDSDGYLSQDASCSYNGETESENHLKVQNKEIHLELAQKMKRLNGLKAKVMRS</sequence>
<accession>A0A4U5R066</accession>
<gene>
    <name evidence="2" type="ORF">D5086_0000017450</name>
</gene>
<protein>
    <submittedName>
        <fullName evidence="2">Uncharacterized protein</fullName>
    </submittedName>
</protein>
<reference evidence="2" key="1">
    <citation type="submission" date="2018-10" db="EMBL/GenBank/DDBJ databases">
        <title>Population genomic analysis revealed the cold adaptation of white poplar.</title>
        <authorList>
            <person name="Liu Y.-J."/>
        </authorList>
    </citation>
    <scope>NUCLEOTIDE SEQUENCE [LARGE SCALE GENOMIC DNA]</scope>
    <source>
        <strain evidence="2">PAL-ZL1</strain>
    </source>
</reference>
<dbReference type="AlphaFoldDB" id="A0A4U5R066"/>
<proteinExistence type="predicted"/>
<dbReference type="STRING" id="43335.A0A4U5R066"/>
<feature type="compositionally biased region" description="Acidic residues" evidence="1">
    <location>
        <begin position="40"/>
        <end position="52"/>
    </location>
</feature>
<feature type="compositionally biased region" description="Polar residues" evidence="1">
    <location>
        <begin position="58"/>
        <end position="67"/>
    </location>
</feature>
<feature type="region of interest" description="Disordered" evidence="1">
    <location>
        <begin position="40"/>
        <end position="71"/>
    </location>
</feature>
<name>A0A4U5R066_POPAL</name>
<evidence type="ECO:0000313" key="2">
    <source>
        <dbReference type="EMBL" id="TKS16914.1"/>
    </source>
</evidence>
<comment type="caution">
    <text evidence="2">The sequence shown here is derived from an EMBL/GenBank/DDBJ whole genome shotgun (WGS) entry which is preliminary data.</text>
</comment>
<organism evidence="2">
    <name type="scientific">Populus alba</name>
    <name type="common">White poplar</name>
    <dbReference type="NCBI Taxonomy" id="43335"/>
    <lineage>
        <taxon>Eukaryota</taxon>
        <taxon>Viridiplantae</taxon>
        <taxon>Streptophyta</taxon>
        <taxon>Embryophyta</taxon>
        <taxon>Tracheophyta</taxon>
        <taxon>Spermatophyta</taxon>
        <taxon>Magnoliopsida</taxon>
        <taxon>eudicotyledons</taxon>
        <taxon>Gunneridae</taxon>
        <taxon>Pentapetalae</taxon>
        <taxon>rosids</taxon>
        <taxon>fabids</taxon>
        <taxon>Malpighiales</taxon>
        <taxon>Salicaceae</taxon>
        <taxon>Saliceae</taxon>
        <taxon>Populus</taxon>
    </lineage>
</organism>
<dbReference type="EMBL" id="RCHU01000045">
    <property type="protein sequence ID" value="TKS16914.1"/>
    <property type="molecule type" value="Genomic_DNA"/>
</dbReference>